<name>A0ABN1I820_9GAMM</name>
<comment type="caution">
    <text evidence="1">The sequence shown here is derived from an EMBL/GenBank/DDBJ whole genome shotgun (WGS) entry which is preliminary data.</text>
</comment>
<sequence>MQKWIGAGVLVAVAGAGLAWQQGWLGGAGSEPLTAYVPADTVLYIGGQADANQLEHIRKLPLMANSQFQAKQLLTELERSNRRQTPQSQFAIALFADFISNANTYGDMVEHYGLDLTKPQAIYMDGMVPVIRFGLKDEATFWQVLDKASAESGLQPREVTVGSTPTKLWRLSPEDDKALELAVNVRDGVATITAFHFLDQDADQQQRLALTKPAQSLADSGELEQLQKTYKFDESMLALVHFQRLAQGFLQPESNGFGQDLSALFKAQDERLPAEEMDAACRTEVLDMIGQMPRLVAGNTNSSSGKVLKMHSRSVLEINNAEVVGALSSLRGHVPGHTGHSDGQIIGVGAGLDIDNLVPAATTLFNKMTATESSCRQIRRMQRDMNGANPAMMAMFTGMVQGAKGLGFSLYDLKLDGNSPMPTSYDFLFSIATSNPQPLLGMLAMSPMGRQIQIPTDGSLTDVDLSFIAPGMSIKAGIQGNHLVAFSGDKAQQAVDKLKDESLEANGLMRVSADYGRFADLIDAIPPMFASEMNTGMSESGCVAQAQLSHMLRTQGASVDYTLDIIDQGVSTDISLQMDTTAVKAVNPVGRYTLMDQTYDCAVGEAQGTEEIRADKTGTYTFTHEGCDLYRTEYTWSQEGNLFSITPSKIESRDICDAEWKQEELISSQCILLPAEEGFRCIYSDEERENLFHYVPRS</sequence>
<evidence type="ECO:0000313" key="1">
    <source>
        <dbReference type="EMBL" id="GAA0696193.1"/>
    </source>
</evidence>
<protein>
    <submittedName>
        <fullName evidence="1">Uncharacterized protein</fullName>
    </submittedName>
</protein>
<keyword evidence="2" id="KW-1185">Reference proteome</keyword>
<organism evidence="1 2">
    <name type="scientific">Marinobacterium maritimum</name>
    <dbReference type="NCBI Taxonomy" id="500162"/>
    <lineage>
        <taxon>Bacteria</taxon>
        <taxon>Pseudomonadati</taxon>
        <taxon>Pseudomonadota</taxon>
        <taxon>Gammaproteobacteria</taxon>
        <taxon>Oceanospirillales</taxon>
        <taxon>Oceanospirillaceae</taxon>
        <taxon>Marinobacterium</taxon>
    </lineage>
</organism>
<reference evidence="1 2" key="1">
    <citation type="journal article" date="2019" name="Int. J. Syst. Evol. Microbiol.">
        <title>The Global Catalogue of Microorganisms (GCM) 10K type strain sequencing project: providing services to taxonomists for standard genome sequencing and annotation.</title>
        <authorList>
            <consortium name="The Broad Institute Genomics Platform"/>
            <consortium name="The Broad Institute Genome Sequencing Center for Infectious Disease"/>
            <person name="Wu L."/>
            <person name="Ma J."/>
        </authorList>
    </citation>
    <scope>NUCLEOTIDE SEQUENCE [LARGE SCALE GENOMIC DNA]</scope>
    <source>
        <strain evidence="1 2">JCM 15134</strain>
    </source>
</reference>
<proteinExistence type="predicted"/>
<accession>A0ABN1I820</accession>
<dbReference type="EMBL" id="BAAAET010000003">
    <property type="protein sequence ID" value="GAA0696193.1"/>
    <property type="molecule type" value="Genomic_DNA"/>
</dbReference>
<dbReference type="RefSeq" id="WP_343806463.1">
    <property type="nucleotide sequence ID" value="NZ_BAAAET010000003.1"/>
</dbReference>
<gene>
    <name evidence="1" type="ORF">GCM10009104_25200</name>
</gene>
<dbReference type="Proteomes" id="UP001499915">
    <property type="component" value="Unassembled WGS sequence"/>
</dbReference>
<evidence type="ECO:0000313" key="2">
    <source>
        <dbReference type="Proteomes" id="UP001499915"/>
    </source>
</evidence>